<dbReference type="InterPro" id="IPR036237">
    <property type="entry name" value="Xyl_isomerase-like_sf"/>
</dbReference>
<dbReference type="EMBL" id="CADCTO010000074">
    <property type="protein sequence ID" value="CAA9222307.1"/>
    <property type="molecule type" value="Genomic_DNA"/>
</dbReference>
<evidence type="ECO:0000256" key="1">
    <source>
        <dbReference type="ARBA" id="ARBA00023235"/>
    </source>
</evidence>
<feature type="domain" description="Xylose isomerase-like TIM barrel" evidence="2">
    <location>
        <begin position="20"/>
        <end position="259"/>
    </location>
</feature>
<organism evidence="3">
    <name type="scientific">uncultured Armatimonadetes bacterium</name>
    <dbReference type="NCBI Taxonomy" id="157466"/>
    <lineage>
        <taxon>Bacteria</taxon>
        <taxon>Bacillati</taxon>
        <taxon>Armatimonadota</taxon>
        <taxon>environmental samples</taxon>
    </lineage>
</organism>
<protein>
    <submittedName>
        <fullName evidence="3">D-tagatose 3-epimerase</fullName>
        <ecNumber evidence="3">5.3.1.-</ecNumber>
    </submittedName>
</protein>
<dbReference type="SUPFAM" id="SSF51658">
    <property type="entry name" value="Xylose isomerase-like"/>
    <property type="match status" value="1"/>
</dbReference>
<dbReference type="GO" id="GO:0016853">
    <property type="term" value="F:isomerase activity"/>
    <property type="evidence" value="ECO:0007669"/>
    <property type="project" value="UniProtKB-KW"/>
</dbReference>
<dbReference type="Gene3D" id="3.20.20.150">
    <property type="entry name" value="Divalent-metal-dependent TIM barrel enzymes"/>
    <property type="match status" value="1"/>
</dbReference>
<reference evidence="3" key="1">
    <citation type="submission" date="2020-02" db="EMBL/GenBank/DDBJ databases">
        <authorList>
            <person name="Meier V. D."/>
        </authorList>
    </citation>
    <scope>NUCLEOTIDE SEQUENCE</scope>
    <source>
        <strain evidence="3">AVDCRST_MAG63</strain>
    </source>
</reference>
<dbReference type="InterPro" id="IPR013022">
    <property type="entry name" value="Xyl_isomerase-like_TIM-brl"/>
</dbReference>
<keyword evidence="1 3" id="KW-0413">Isomerase</keyword>
<evidence type="ECO:0000313" key="3">
    <source>
        <dbReference type="EMBL" id="CAA9222307.1"/>
    </source>
</evidence>
<sequence length="272" mass="29373">MKIALQTGLIPGGTIEDKQRWAADHGVEGLEIGSGECSAEKADATLHAYENSPVPVVSICGNPSFDFLDPSKEKRRKSIDECKQVLSVAGRLGAVGQIVPPIFGPPRLPDLSPLEDPITLEKRLLVPIVQELGDAAQAANTLLLLEPLNRYEQHLLRRQADGVEIVERAGHPSVAVISDFFHMHIEETDTPAALRAAGRHVRHVHLADNTRQEPGTGDIDFVAGFRALRDIGFDGYMAYECGVTGGDASAKEAALIKSLEYVRGCIAQATKE</sequence>
<dbReference type="Pfam" id="PF01261">
    <property type="entry name" value="AP_endonuc_2"/>
    <property type="match status" value="1"/>
</dbReference>
<dbReference type="EC" id="5.3.1.-" evidence="3"/>
<proteinExistence type="predicted"/>
<gene>
    <name evidence="3" type="ORF">AVDCRST_MAG63-723</name>
</gene>
<dbReference type="PANTHER" id="PTHR43489:SF7">
    <property type="entry name" value="3-DEHYDRO-D-GULOSIDE 4-EPIMERASE-RELATED"/>
    <property type="match status" value="1"/>
</dbReference>
<dbReference type="AlphaFoldDB" id="A0A6J4HFI6"/>
<dbReference type="InterPro" id="IPR050417">
    <property type="entry name" value="Sugar_Epim/Isomerase"/>
</dbReference>
<name>A0A6J4HFI6_9BACT</name>
<evidence type="ECO:0000259" key="2">
    <source>
        <dbReference type="Pfam" id="PF01261"/>
    </source>
</evidence>
<accession>A0A6J4HFI6</accession>
<dbReference type="PANTHER" id="PTHR43489">
    <property type="entry name" value="ISOMERASE"/>
    <property type="match status" value="1"/>
</dbReference>